<organism evidence="2">
    <name type="scientific">Roseihalotalea indica</name>
    <dbReference type="NCBI Taxonomy" id="2867963"/>
    <lineage>
        <taxon>Bacteria</taxon>
        <taxon>Pseudomonadati</taxon>
        <taxon>Bacteroidota</taxon>
        <taxon>Cytophagia</taxon>
        <taxon>Cytophagales</taxon>
        <taxon>Catalimonadaceae</taxon>
        <taxon>Roseihalotalea</taxon>
    </lineage>
</organism>
<proteinExistence type="predicted"/>
<name>A0AA49JG54_9BACT</name>
<dbReference type="AlphaFoldDB" id="A0AA49JG54"/>
<keyword evidence="1" id="KW-0812">Transmembrane</keyword>
<gene>
    <name evidence="2" type="ORF">K4G66_26420</name>
</gene>
<evidence type="ECO:0000313" key="2">
    <source>
        <dbReference type="EMBL" id="WKN35905.1"/>
    </source>
</evidence>
<keyword evidence="1" id="KW-1133">Transmembrane helix</keyword>
<reference evidence="2" key="2">
    <citation type="journal article" date="2024" name="Antonie Van Leeuwenhoek">
        <title>Roseihalotalea indica gen. nov., sp. nov., a halophilic Bacteroidetes from mesopelagic Southwest Indian Ocean with higher carbohydrate metabolic potential.</title>
        <authorList>
            <person name="Chen B."/>
            <person name="Zhang M."/>
            <person name="Lin D."/>
            <person name="Ye J."/>
            <person name="Tang K."/>
        </authorList>
    </citation>
    <scope>NUCLEOTIDE SEQUENCE</scope>
    <source>
        <strain evidence="2">TK19036</strain>
    </source>
</reference>
<reference evidence="2" key="1">
    <citation type="journal article" date="2023" name="Comput. Struct. Biotechnol. J.">
        <title>Discovery of a novel marine Bacteroidetes with a rich repertoire of carbohydrate-active enzymes.</title>
        <authorList>
            <person name="Chen B."/>
            <person name="Liu G."/>
            <person name="Chen Q."/>
            <person name="Wang H."/>
            <person name="Liu L."/>
            <person name="Tang K."/>
        </authorList>
    </citation>
    <scope>NUCLEOTIDE SEQUENCE</scope>
    <source>
        <strain evidence="2">TK19036</strain>
    </source>
</reference>
<evidence type="ECO:0000256" key="1">
    <source>
        <dbReference type="SAM" id="Phobius"/>
    </source>
</evidence>
<feature type="transmembrane region" description="Helical" evidence="1">
    <location>
        <begin position="43"/>
        <end position="62"/>
    </location>
</feature>
<keyword evidence="1" id="KW-0472">Membrane</keyword>
<feature type="transmembrane region" description="Helical" evidence="1">
    <location>
        <begin position="20"/>
        <end position="37"/>
    </location>
</feature>
<accession>A0AA49JG54</accession>
<sequence>MKGDYELQAKKNKARGEIGYGIMWLFVVALIEGISYSRGFEGIFYHIIAIPAAIAAVYKFVIGIKKLKNIK</sequence>
<protein>
    <submittedName>
        <fullName evidence="2">Uncharacterized protein</fullName>
    </submittedName>
</protein>
<dbReference type="EMBL" id="CP120682">
    <property type="protein sequence ID" value="WKN35905.1"/>
    <property type="molecule type" value="Genomic_DNA"/>
</dbReference>